<organism evidence="2 3">
    <name type="scientific">Triplophysa rosa</name>
    <name type="common">Cave loach</name>
    <dbReference type="NCBI Taxonomy" id="992332"/>
    <lineage>
        <taxon>Eukaryota</taxon>
        <taxon>Metazoa</taxon>
        <taxon>Chordata</taxon>
        <taxon>Craniata</taxon>
        <taxon>Vertebrata</taxon>
        <taxon>Euteleostomi</taxon>
        <taxon>Actinopterygii</taxon>
        <taxon>Neopterygii</taxon>
        <taxon>Teleostei</taxon>
        <taxon>Ostariophysi</taxon>
        <taxon>Cypriniformes</taxon>
        <taxon>Nemacheilidae</taxon>
        <taxon>Triplophysa</taxon>
    </lineage>
</organism>
<dbReference type="AlphaFoldDB" id="A0A9W7WVS5"/>
<keyword evidence="3" id="KW-1185">Reference proteome</keyword>
<keyword evidence="1" id="KW-0472">Membrane</keyword>
<proteinExistence type="predicted"/>
<accession>A0A9W7WVS5</accession>
<dbReference type="EMBL" id="JAFHDT010000005">
    <property type="protein sequence ID" value="KAI7809550.1"/>
    <property type="molecule type" value="Genomic_DNA"/>
</dbReference>
<sequence>MTPEATMLGSHYDKTGQKMPYMPLASIFIRYLMVALAPHWPPVSCLLWLVVSLKPTPRRSVCLAIFSRASTL</sequence>
<comment type="caution">
    <text evidence="2">The sequence shown here is derived from an EMBL/GenBank/DDBJ whole genome shotgun (WGS) entry which is preliminary data.</text>
</comment>
<keyword evidence="1" id="KW-0812">Transmembrane</keyword>
<reference evidence="2" key="1">
    <citation type="submission" date="2021-02" db="EMBL/GenBank/DDBJ databases">
        <title>Comparative genomics reveals that relaxation of natural selection precedes convergent phenotypic evolution of cavefish.</title>
        <authorList>
            <person name="Peng Z."/>
        </authorList>
    </citation>
    <scope>NUCLEOTIDE SEQUENCE</scope>
    <source>
        <tissue evidence="2">Muscle</tissue>
    </source>
</reference>
<protein>
    <submittedName>
        <fullName evidence="2">Calpain-10</fullName>
    </submittedName>
</protein>
<feature type="transmembrane region" description="Helical" evidence="1">
    <location>
        <begin position="28"/>
        <end position="51"/>
    </location>
</feature>
<evidence type="ECO:0000313" key="3">
    <source>
        <dbReference type="Proteomes" id="UP001059041"/>
    </source>
</evidence>
<gene>
    <name evidence="2" type="ORF">IRJ41_011218</name>
</gene>
<name>A0A9W7WVS5_TRIRA</name>
<evidence type="ECO:0000313" key="2">
    <source>
        <dbReference type="EMBL" id="KAI7809550.1"/>
    </source>
</evidence>
<dbReference type="Proteomes" id="UP001059041">
    <property type="component" value="Linkage Group LG5"/>
</dbReference>
<evidence type="ECO:0000256" key="1">
    <source>
        <dbReference type="SAM" id="Phobius"/>
    </source>
</evidence>
<keyword evidence="1" id="KW-1133">Transmembrane helix</keyword>